<protein>
    <submittedName>
        <fullName evidence="6">CD82 molecule a</fullName>
    </submittedName>
</protein>
<evidence type="ECO:0000256" key="1">
    <source>
        <dbReference type="ARBA" id="ARBA00004141"/>
    </source>
</evidence>
<evidence type="ECO:0000256" key="2">
    <source>
        <dbReference type="ARBA" id="ARBA00022692"/>
    </source>
</evidence>
<feature type="transmembrane region" description="Helical" evidence="5">
    <location>
        <begin position="12"/>
        <end position="33"/>
    </location>
</feature>
<sequence>MQIKKQVHIHKVLRAQKSIFGGITLVSITYMPFAHFELRKMDFSHRYDNKDTLKCLKSRPNVYCVLFLQYFTCLLLILIAQVAAAVLIYFQRNLLRTETSNIVTKLLENYNGQNKTAEQAWDYIQRNMRCCGWTTPEDWMRNPVIVNSTQMLYPCSCRNTSVPGDNGTNSGFCEAQSDNWPNYDTGCMISVESWLFTNYGVILGICLGVAVIELLGMILSMGLCKSVHQEDYTKVPKY</sequence>
<evidence type="ECO:0000313" key="6">
    <source>
        <dbReference type="Ensembl" id="ENSAMXP00005007512.1"/>
    </source>
</evidence>
<dbReference type="Proteomes" id="UP000694621">
    <property type="component" value="Unplaced"/>
</dbReference>
<dbReference type="Ensembl" id="ENSAMXT00005008473.1">
    <property type="protein sequence ID" value="ENSAMXP00005007512.1"/>
    <property type="gene ID" value="ENSAMXG00005004438.1"/>
</dbReference>
<dbReference type="SUPFAM" id="SSF48652">
    <property type="entry name" value="Tetraspanin"/>
    <property type="match status" value="1"/>
</dbReference>
<dbReference type="GO" id="GO:0005886">
    <property type="term" value="C:plasma membrane"/>
    <property type="evidence" value="ECO:0007669"/>
    <property type="project" value="TreeGrafter"/>
</dbReference>
<name>A0A8B9HAN4_ASTMX</name>
<evidence type="ECO:0000256" key="3">
    <source>
        <dbReference type="ARBA" id="ARBA00022989"/>
    </source>
</evidence>
<dbReference type="AlphaFoldDB" id="A0A8B9HAN4"/>
<accession>A0A8B9HAN4</accession>
<keyword evidence="2 5" id="KW-0812">Transmembrane</keyword>
<evidence type="ECO:0000313" key="7">
    <source>
        <dbReference type="Proteomes" id="UP000694621"/>
    </source>
</evidence>
<dbReference type="PRINTS" id="PR00259">
    <property type="entry name" value="TMFOUR"/>
</dbReference>
<reference evidence="6" key="1">
    <citation type="submission" date="2025-08" db="UniProtKB">
        <authorList>
            <consortium name="Ensembl"/>
        </authorList>
    </citation>
    <scope>IDENTIFICATION</scope>
</reference>
<keyword evidence="3 5" id="KW-1133">Transmembrane helix</keyword>
<dbReference type="Pfam" id="PF00335">
    <property type="entry name" value="Tetraspanin"/>
    <property type="match status" value="1"/>
</dbReference>
<dbReference type="CDD" id="cd03160">
    <property type="entry name" value="CD37_CD82_like_LEL"/>
    <property type="match status" value="1"/>
</dbReference>
<proteinExistence type="predicted"/>
<dbReference type="PANTHER" id="PTHR19282">
    <property type="entry name" value="TETRASPANIN"/>
    <property type="match status" value="1"/>
</dbReference>
<feature type="transmembrane region" description="Helical" evidence="5">
    <location>
        <begin position="199"/>
        <end position="223"/>
    </location>
</feature>
<evidence type="ECO:0000256" key="5">
    <source>
        <dbReference type="SAM" id="Phobius"/>
    </source>
</evidence>
<feature type="transmembrane region" description="Helical" evidence="5">
    <location>
        <begin position="67"/>
        <end position="90"/>
    </location>
</feature>
<dbReference type="PANTHER" id="PTHR19282:SF44">
    <property type="entry name" value="CD82 ANTIGEN"/>
    <property type="match status" value="1"/>
</dbReference>
<dbReference type="InterPro" id="IPR018499">
    <property type="entry name" value="Tetraspanin/Peripherin"/>
</dbReference>
<dbReference type="InterPro" id="IPR008952">
    <property type="entry name" value="Tetraspanin_EC2_sf"/>
</dbReference>
<evidence type="ECO:0000256" key="4">
    <source>
        <dbReference type="ARBA" id="ARBA00023136"/>
    </source>
</evidence>
<organism evidence="6 7">
    <name type="scientific">Astyanax mexicanus</name>
    <name type="common">Blind cave fish</name>
    <name type="synonym">Astyanax fasciatus mexicanus</name>
    <dbReference type="NCBI Taxonomy" id="7994"/>
    <lineage>
        <taxon>Eukaryota</taxon>
        <taxon>Metazoa</taxon>
        <taxon>Chordata</taxon>
        <taxon>Craniata</taxon>
        <taxon>Vertebrata</taxon>
        <taxon>Euteleostomi</taxon>
        <taxon>Actinopterygii</taxon>
        <taxon>Neopterygii</taxon>
        <taxon>Teleostei</taxon>
        <taxon>Ostariophysi</taxon>
        <taxon>Characiformes</taxon>
        <taxon>Characoidei</taxon>
        <taxon>Acestrorhamphidae</taxon>
        <taxon>Acestrorhamphinae</taxon>
        <taxon>Astyanax</taxon>
    </lineage>
</organism>
<comment type="subcellular location">
    <subcellularLocation>
        <location evidence="1">Membrane</location>
        <topology evidence="1">Multi-pass membrane protein</topology>
    </subcellularLocation>
</comment>
<dbReference type="Gene3D" id="1.10.1450.10">
    <property type="entry name" value="Tetraspanin"/>
    <property type="match status" value="1"/>
</dbReference>
<keyword evidence="4 5" id="KW-0472">Membrane</keyword>